<evidence type="ECO:0000313" key="3">
    <source>
        <dbReference type="Proteomes" id="UP000077266"/>
    </source>
</evidence>
<dbReference type="EMBL" id="KV426530">
    <property type="protein sequence ID" value="KZV80019.1"/>
    <property type="molecule type" value="Genomic_DNA"/>
</dbReference>
<evidence type="ECO:0000313" key="2">
    <source>
        <dbReference type="EMBL" id="KZV80019.1"/>
    </source>
</evidence>
<evidence type="ECO:0000256" key="1">
    <source>
        <dbReference type="SAM" id="MobiDB-lite"/>
    </source>
</evidence>
<gene>
    <name evidence="2" type="ORF">EXIGLDRAFT_845932</name>
</gene>
<proteinExistence type="predicted"/>
<feature type="compositionally biased region" description="Polar residues" evidence="1">
    <location>
        <begin position="127"/>
        <end position="142"/>
    </location>
</feature>
<reference evidence="2 3" key="1">
    <citation type="journal article" date="2016" name="Mol. Biol. Evol.">
        <title>Comparative Genomics of Early-Diverging Mushroom-Forming Fungi Provides Insights into the Origins of Lignocellulose Decay Capabilities.</title>
        <authorList>
            <person name="Nagy L.G."/>
            <person name="Riley R."/>
            <person name="Tritt A."/>
            <person name="Adam C."/>
            <person name="Daum C."/>
            <person name="Floudas D."/>
            <person name="Sun H."/>
            <person name="Yadav J.S."/>
            <person name="Pangilinan J."/>
            <person name="Larsson K.H."/>
            <person name="Matsuura K."/>
            <person name="Barry K."/>
            <person name="Labutti K."/>
            <person name="Kuo R."/>
            <person name="Ohm R.A."/>
            <person name="Bhattacharya S.S."/>
            <person name="Shirouzu T."/>
            <person name="Yoshinaga Y."/>
            <person name="Martin F.M."/>
            <person name="Grigoriev I.V."/>
            <person name="Hibbett D.S."/>
        </authorList>
    </citation>
    <scope>NUCLEOTIDE SEQUENCE [LARGE SCALE GENOMIC DNA]</scope>
    <source>
        <strain evidence="2 3">HHB12029</strain>
    </source>
</reference>
<organism evidence="2 3">
    <name type="scientific">Exidia glandulosa HHB12029</name>
    <dbReference type="NCBI Taxonomy" id="1314781"/>
    <lineage>
        <taxon>Eukaryota</taxon>
        <taxon>Fungi</taxon>
        <taxon>Dikarya</taxon>
        <taxon>Basidiomycota</taxon>
        <taxon>Agaricomycotina</taxon>
        <taxon>Agaricomycetes</taxon>
        <taxon>Auriculariales</taxon>
        <taxon>Exidiaceae</taxon>
        <taxon>Exidia</taxon>
    </lineage>
</organism>
<accession>A0A165Z760</accession>
<name>A0A165Z760_EXIGL</name>
<feature type="compositionally biased region" description="Polar residues" evidence="1">
    <location>
        <begin position="208"/>
        <end position="218"/>
    </location>
</feature>
<dbReference type="AlphaFoldDB" id="A0A165Z760"/>
<feature type="region of interest" description="Disordered" evidence="1">
    <location>
        <begin position="346"/>
        <end position="443"/>
    </location>
</feature>
<dbReference type="InParanoid" id="A0A165Z760"/>
<protein>
    <submittedName>
        <fullName evidence="2">Uncharacterized protein</fullName>
    </submittedName>
</protein>
<dbReference type="Proteomes" id="UP000077266">
    <property type="component" value="Unassembled WGS sequence"/>
</dbReference>
<feature type="region of interest" description="Disordered" evidence="1">
    <location>
        <begin position="457"/>
        <end position="479"/>
    </location>
</feature>
<feature type="region of interest" description="Disordered" evidence="1">
    <location>
        <begin position="126"/>
        <end position="147"/>
    </location>
</feature>
<keyword evidence="3" id="KW-1185">Reference proteome</keyword>
<feature type="region of interest" description="Disordered" evidence="1">
    <location>
        <begin position="208"/>
        <end position="242"/>
    </location>
</feature>
<feature type="region of interest" description="Disordered" evidence="1">
    <location>
        <begin position="283"/>
        <end position="328"/>
    </location>
</feature>
<sequence length="547" mass="57437">MTPSTARSEIMNFLNHPSVITALRNIDDEAWDALMTWLVSIRSSPPVPAHDYGGGHAVNCFPPASVVAATACSRGASRGLGFVPVHHFPGSHRIASAPSQSHGCAHPLPDAPPPSTLAQPTFPYHARSQSGQIPGHSVTSHSGGPARVDAGSLSVAVPARSPGVAYAVPGPASSACSVTASRPPYPATAFVSTAGVLDSLSSYNAPSTYNRPSPSYASSHRHVPSHHPTYPAPHHDASNTVPRSRAPVATCFSSHAVPLSLRRTPGAGVRDLPNSLQPAPVIGSAITPLRRTPGAGVRDRPESLSPAPSPLARPPTAASSRSQKANPTSNYFPFTYHIPFRPLAASVGSTSTQQDIRAERPLSPVDSQADVEPTGVDGSGASPHVNDLTAYPVYDDTTSEDTSSESSDVRQASCSDESGGRLEQRNNLRINDPKGNASQQDEQLSDEIIEKLPIAVKSPYDTPPSGDEGAGYASSSYEGEQLAKLQQRFEQLADAVQRQAEQLTAFQRVLEKSSTKVSQLVHSGDLLHDRVQSLGIGGLEVDEGQAA</sequence>